<evidence type="ECO:0000313" key="6">
    <source>
        <dbReference type="Proteomes" id="UP001169823"/>
    </source>
</evidence>
<dbReference type="GO" id="GO:0016780">
    <property type="term" value="F:phosphotransferase activity, for other substituted phosphate groups"/>
    <property type="evidence" value="ECO:0007669"/>
    <property type="project" value="TreeGrafter"/>
</dbReference>
<keyword evidence="2" id="KW-0270">Exopolysaccharide synthesis</keyword>
<keyword evidence="3" id="KW-1133">Transmembrane helix</keyword>
<keyword evidence="5" id="KW-0808">Transferase</keyword>
<reference evidence="5" key="1">
    <citation type="submission" date="2023-07" db="EMBL/GenBank/DDBJ databases">
        <title>Genome content predicts the carbon catabolic preferences of heterotrophic bacteria.</title>
        <authorList>
            <person name="Gralka M."/>
        </authorList>
    </citation>
    <scope>NUCLEOTIDE SEQUENCE</scope>
    <source>
        <strain evidence="5">I2M02</strain>
    </source>
</reference>
<proteinExistence type="inferred from homology"/>
<dbReference type="Pfam" id="PF02397">
    <property type="entry name" value="Bac_transf"/>
    <property type="match status" value="1"/>
</dbReference>
<feature type="domain" description="Bacterial sugar transferase" evidence="4">
    <location>
        <begin position="5"/>
        <end position="200"/>
    </location>
</feature>
<dbReference type="EC" id="2.7.8.-" evidence="5"/>
<protein>
    <submittedName>
        <fullName evidence="5">Sugar transferase</fullName>
        <ecNumber evidence="5">2.7.8.-</ecNumber>
    </submittedName>
</protein>
<sequence>MTLGKRLFDILFAIALGILLLPVMALLALVILVRDGRPVFYLSERMQTPEQAFRLVKFRTMTENANDQGVSGGDKSKRITTTGVMLRRTRLDELPQLWNILKGDMSFVGPRPPLRLYVEDFPHTYARVLRNRPGVTGLASLHFHEHEARLLASCQTAKETDRVYRRRCIPRKARLDLIYQKHRNICFDLLILFKTLASVLRKRGK</sequence>
<gene>
    <name evidence="5" type="ORF">Q4494_11585</name>
</gene>
<comment type="caution">
    <text evidence="5">The sequence shown here is derived from an EMBL/GenBank/DDBJ whole genome shotgun (WGS) entry which is preliminary data.</text>
</comment>
<dbReference type="PANTHER" id="PTHR30576">
    <property type="entry name" value="COLANIC BIOSYNTHESIS UDP-GLUCOSE LIPID CARRIER TRANSFERASE"/>
    <property type="match status" value="1"/>
</dbReference>
<dbReference type="EMBL" id="JAUOPJ010000009">
    <property type="protein sequence ID" value="MDO6457723.1"/>
    <property type="molecule type" value="Genomic_DNA"/>
</dbReference>
<evidence type="ECO:0000256" key="3">
    <source>
        <dbReference type="SAM" id="Phobius"/>
    </source>
</evidence>
<evidence type="ECO:0000256" key="2">
    <source>
        <dbReference type="ARBA" id="ARBA00023169"/>
    </source>
</evidence>
<dbReference type="Proteomes" id="UP001169823">
    <property type="component" value="Unassembled WGS sequence"/>
</dbReference>
<dbReference type="InterPro" id="IPR003362">
    <property type="entry name" value="Bact_transf"/>
</dbReference>
<keyword evidence="3" id="KW-0472">Membrane</keyword>
<dbReference type="GO" id="GO:0000271">
    <property type="term" value="P:polysaccharide biosynthetic process"/>
    <property type="evidence" value="ECO:0007669"/>
    <property type="project" value="UniProtKB-KW"/>
</dbReference>
<keyword evidence="3" id="KW-0812">Transmembrane</keyword>
<dbReference type="PANTHER" id="PTHR30576:SF20">
    <property type="entry name" value="QUINOVOSAMINEPHOSPHOTRANSFERAE-RELATED"/>
    <property type="match status" value="1"/>
</dbReference>
<comment type="similarity">
    <text evidence="1">Belongs to the bacterial sugar transferase family.</text>
</comment>
<organism evidence="5 6">
    <name type="scientific">Celeribacter halophilus</name>
    <dbReference type="NCBI Taxonomy" id="576117"/>
    <lineage>
        <taxon>Bacteria</taxon>
        <taxon>Pseudomonadati</taxon>
        <taxon>Pseudomonadota</taxon>
        <taxon>Alphaproteobacteria</taxon>
        <taxon>Rhodobacterales</taxon>
        <taxon>Roseobacteraceae</taxon>
        <taxon>Celeribacter</taxon>
    </lineage>
</organism>
<evidence type="ECO:0000256" key="1">
    <source>
        <dbReference type="ARBA" id="ARBA00006464"/>
    </source>
</evidence>
<name>A0AAW7XTK5_9RHOB</name>
<feature type="transmembrane region" description="Helical" evidence="3">
    <location>
        <begin position="12"/>
        <end position="33"/>
    </location>
</feature>
<dbReference type="RefSeq" id="WP_303483462.1">
    <property type="nucleotide sequence ID" value="NZ_JAUOPJ010000009.1"/>
</dbReference>
<accession>A0AAW7XTK5</accession>
<dbReference type="AlphaFoldDB" id="A0AAW7XTK5"/>
<evidence type="ECO:0000313" key="5">
    <source>
        <dbReference type="EMBL" id="MDO6457723.1"/>
    </source>
</evidence>
<evidence type="ECO:0000259" key="4">
    <source>
        <dbReference type="Pfam" id="PF02397"/>
    </source>
</evidence>